<dbReference type="KEGG" id="schv:BRCON_1379"/>
<dbReference type="AlphaFoldDB" id="A0A2Z4Y5D1"/>
<dbReference type="EMBL" id="CP030759">
    <property type="protein sequence ID" value="AXA36156.1"/>
    <property type="molecule type" value="Genomic_DNA"/>
</dbReference>
<organism evidence="5 6">
    <name type="scientific">Sumerlaea chitinivorans</name>
    <dbReference type="NCBI Taxonomy" id="2250252"/>
    <lineage>
        <taxon>Bacteria</taxon>
        <taxon>Candidatus Sumerlaeota</taxon>
        <taxon>Candidatus Sumerlaeia</taxon>
        <taxon>Candidatus Sumerlaeales</taxon>
        <taxon>Candidatus Sumerlaeaceae</taxon>
        <taxon>Candidatus Sumerlaea</taxon>
    </lineage>
</organism>
<feature type="compositionally biased region" description="Basic residues" evidence="3">
    <location>
        <begin position="103"/>
        <end position="114"/>
    </location>
</feature>
<dbReference type="Proteomes" id="UP000262583">
    <property type="component" value="Chromosome"/>
</dbReference>
<name>A0A2Z4Y5D1_SUMC1</name>
<evidence type="ECO:0000313" key="5">
    <source>
        <dbReference type="EMBL" id="AXA36156.1"/>
    </source>
</evidence>
<sequence>MTRFGVSPQKENALLQKMAELGIREEDLEERFVRSGGHGGQNVNKVATCVYLKHRPTGIEVKCQRERSQGLNRFLARRLLAEKIETLRRGKQSAEQQRIEKIRRQKRKRSKRAKEKMLAQKHRDAEKKALRQPPSTDEEYQEE</sequence>
<dbReference type="GO" id="GO:0003747">
    <property type="term" value="F:translation release factor activity"/>
    <property type="evidence" value="ECO:0007669"/>
    <property type="project" value="InterPro"/>
</dbReference>
<feature type="domain" description="Prokaryotic-type class I peptide chain release factors" evidence="4">
    <location>
        <begin position="20"/>
        <end position="126"/>
    </location>
</feature>
<proteinExistence type="inferred from homology"/>
<evidence type="ECO:0000259" key="4">
    <source>
        <dbReference type="Pfam" id="PF00472"/>
    </source>
</evidence>
<dbReference type="InterPro" id="IPR045853">
    <property type="entry name" value="Pep_chain_release_fac_I_sf"/>
</dbReference>
<dbReference type="InterPro" id="IPR000352">
    <property type="entry name" value="Pep_chain_release_fac_I"/>
</dbReference>
<dbReference type="Pfam" id="PF00472">
    <property type="entry name" value="RF-1"/>
    <property type="match status" value="1"/>
</dbReference>
<protein>
    <submittedName>
        <fullName evidence="5">Peptide chain release factor 1</fullName>
    </submittedName>
</protein>
<reference evidence="5 6" key="1">
    <citation type="submission" date="2018-05" db="EMBL/GenBank/DDBJ databases">
        <title>A metagenomic window into the 2 km-deep terrestrial subsurface aquifer revealed taxonomically and functionally diverse microbial community comprising novel uncultured bacterial lineages.</title>
        <authorList>
            <person name="Kadnikov V.V."/>
            <person name="Mardanov A.V."/>
            <person name="Beletsky A.V."/>
            <person name="Banks D."/>
            <person name="Pimenov N.V."/>
            <person name="Frank Y.A."/>
            <person name="Karnachuk O.V."/>
            <person name="Ravin N.V."/>
        </authorList>
    </citation>
    <scope>NUCLEOTIDE SEQUENCE [LARGE SCALE GENOMIC DNA]</scope>
    <source>
        <strain evidence="5">BY</strain>
    </source>
</reference>
<evidence type="ECO:0000256" key="2">
    <source>
        <dbReference type="ARBA" id="ARBA00022946"/>
    </source>
</evidence>
<feature type="region of interest" description="Disordered" evidence="3">
    <location>
        <begin position="87"/>
        <end position="143"/>
    </location>
</feature>
<evidence type="ECO:0000313" key="6">
    <source>
        <dbReference type="Proteomes" id="UP000262583"/>
    </source>
</evidence>
<dbReference type="Gene3D" id="3.30.160.20">
    <property type="match status" value="1"/>
</dbReference>
<evidence type="ECO:0000256" key="1">
    <source>
        <dbReference type="ARBA" id="ARBA00010835"/>
    </source>
</evidence>
<keyword evidence="2" id="KW-0809">Transit peptide</keyword>
<dbReference type="InterPro" id="IPR052405">
    <property type="entry name" value="Mito_Transl_Release_Factor"/>
</dbReference>
<comment type="similarity">
    <text evidence="1">Belongs to the prokaryotic/mitochondrial release factor family.</text>
</comment>
<feature type="compositionally biased region" description="Basic and acidic residues" evidence="3">
    <location>
        <begin position="115"/>
        <end position="129"/>
    </location>
</feature>
<dbReference type="SUPFAM" id="SSF75620">
    <property type="entry name" value="Release factor"/>
    <property type="match status" value="1"/>
</dbReference>
<evidence type="ECO:0000256" key="3">
    <source>
        <dbReference type="SAM" id="MobiDB-lite"/>
    </source>
</evidence>
<dbReference type="PANTHER" id="PTHR46203:SF1">
    <property type="entry name" value="MITOCHONDRIAL TRANSLATION RELEASE FACTOR IN RESCUE"/>
    <property type="match status" value="1"/>
</dbReference>
<gene>
    <name evidence="5" type="ORF">BRCON_1379</name>
</gene>
<accession>A0A2Z4Y5D1</accession>
<dbReference type="PANTHER" id="PTHR46203">
    <property type="entry name" value="PROBABLE PEPTIDE CHAIN RELEASE FACTOR C12ORF65"/>
    <property type="match status" value="1"/>
</dbReference>